<evidence type="ECO:0000256" key="1">
    <source>
        <dbReference type="SAM" id="MobiDB-lite"/>
    </source>
</evidence>
<dbReference type="EMBL" id="BFAA01000031">
    <property type="protein sequence ID" value="GCB63698.1"/>
    <property type="molecule type" value="Genomic_DNA"/>
</dbReference>
<accession>A0A401NS23</accession>
<dbReference type="Proteomes" id="UP000288216">
    <property type="component" value="Unassembled WGS sequence"/>
</dbReference>
<evidence type="ECO:0000313" key="3">
    <source>
        <dbReference type="Proteomes" id="UP000288216"/>
    </source>
</evidence>
<organism evidence="2 3">
    <name type="scientific">Scyliorhinus torazame</name>
    <name type="common">Cloudy catshark</name>
    <name type="synonym">Catulus torazame</name>
    <dbReference type="NCBI Taxonomy" id="75743"/>
    <lineage>
        <taxon>Eukaryota</taxon>
        <taxon>Metazoa</taxon>
        <taxon>Chordata</taxon>
        <taxon>Craniata</taxon>
        <taxon>Vertebrata</taxon>
        <taxon>Chondrichthyes</taxon>
        <taxon>Elasmobranchii</taxon>
        <taxon>Galeomorphii</taxon>
        <taxon>Galeoidea</taxon>
        <taxon>Carcharhiniformes</taxon>
        <taxon>Scyliorhinidae</taxon>
        <taxon>Scyliorhinus</taxon>
    </lineage>
</organism>
<proteinExistence type="predicted"/>
<dbReference type="AlphaFoldDB" id="A0A401NS23"/>
<reference evidence="2 3" key="1">
    <citation type="journal article" date="2018" name="Nat. Ecol. Evol.">
        <title>Shark genomes provide insights into elasmobranch evolution and the origin of vertebrates.</title>
        <authorList>
            <person name="Hara Y"/>
            <person name="Yamaguchi K"/>
            <person name="Onimaru K"/>
            <person name="Kadota M"/>
            <person name="Koyanagi M"/>
            <person name="Keeley SD"/>
            <person name="Tatsumi K"/>
            <person name="Tanaka K"/>
            <person name="Motone F"/>
            <person name="Kageyama Y"/>
            <person name="Nozu R"/>
            <person name="Adachi N"/>
            <person name="Nishimura O"/>
            <person name="Nakagawa R"/>
            <person name="Tanegashima C"/>
            <person name="Kiyatake I"/>
            <person name="Matsumoto R"/>
            <person name="Murakumo K"/>
            <person name="Nishida K"/>
            <person name="Terakita A"/>
            <person name="Kuratani S"/>
            <person name="Sato K"/>
            <person name="Hyodo S Kuraku.S."/>
        </authorList>
    </citation>
    <scope>NUCLEOTIDE SEQUENCE [LARGE SCALE GENOMIC DNA]</scope>
</reference>
<sequence length="137" mass="15638">MAAQSANKDSGVRLHLGQHRAAGSRGAERPPPTLQTAFQQFRSRRQMLPNLNTSSIFCHMLFLRLSNLMTWITKDNEFLCSSSINNNHINPLFKCAAINKKRHTAQFYPQFMMPSDPSNSTILQCKHVWLVLPFYSS</sequence>
<gene>
    <name evidence="2" type="ORF">scyTo_0000184</name>
</gene>
<keyword evidence="3" id="KW-1185">Reference proteome</keyword>
<evidence type="ECO:0000313" key="2">
    <source>
        <dbReference type="EMBL" id="GCB63698.1"/>
    </source>
</evidence>
<comment type="caution">
    <text evidence="2">The sequence shown here is derived from an EMBL/GenBank/DDBJ whole genome shotgun (WGS) entry which is preliminary data.</text>
</comment>
<protein>
    <submittedName>
        <fullName evidence="2">Uncharacterized protein</fullName>
    </submittedName>
</protein>
<feature type="region of interest" description="Disordered" evidence="1">
    <location>
        <begin position="1"/>
        <end position="33"/>
    </location>
</feature>
<name>A0A401NS23_SCYTO</name>